<dbReference type="EMBL" id="LAZR01002062">
    <property type="protein sequence ID" value="KKN35119.1"/>
    <property type="molecule type" value="Genomic_DNA"/>
</dbReference>
<dbReference type="InterPro" id="IPR002747">
    <property type="entry name" value="SAM_OH_AdoTrfase"/>
</dbReference>
<evidence type="ECO:0000259" key="4">
    <source>
        <dbReference type="Pfam" id="PF20257"/>
    </source>
</evidence>
<evidence type="ECO:0000256" key="1">
    <source>
        <dbReference type="ARBA" id="ARBA00022691"/>
    </source>
</evidence>
<comment type="similarity">
    <text evidence="2">Belongs to the SAM hydrolase / SAM-dependent halogenase family.</text>
</comment>
<evidence type="ECO:0008006" key="6">
    <source>
        <dbReference type="Google" id="ProtNLM"/>
    </source>
</evidence>
<dbReference type="InterPro" id="IPR046469">
    <property type="entry name" value="SAM_HAT_N"/>
</dbReference>
<feature type="domain" description="S-adenosyl-l-methionine hydroxide adenosyltransferase C-terminal" evidence="4">
    <location>
        <begin position="180"/>
        <end position="269"/>
    </location>
</feature>
<keyword evidence="1" id="KW-0949">S-adenosyl-L-methionine</keyword>
<dbReference type="SUPFAM" id="SSF102522">
    <property type="entry name" value="Bacterial fluorinating enzyme, N-terminal domain"/>
    <property type="match status" value="1"/>
</dbReference>
<reference evidence="5" key="1">
    <citation type="journal article" date="2015" name="Nature">
        <title>Complex archaea that bridge the gap between prokaryotes and eukaryotes.</title>
        <authorList>
            <person name="Spang A."/>
            <person name="Saw J.H."/>
            <person name="Jorgensen S.L."/>
            <person name="Zaremba-Niedzwiedzka K."/>
            <person name="Martijn J."/>
            <person name="Lind A.E."/>
            <person name="van Eijk R."/>
            <person name="Schleper C."/>
            <person name="Guy L."/>
            <person name="Ettema T.J."/>
        </authorList>
    </citation>
    <scope>NUCLEOTIDE SEQUENCE</scope>
</reference>
<gene>
    <name evidence="5" type="ORF">LCGC14_0786930</name>
</gene>
<protein>
    <recommendedName>
        <fullName evidence="6">SAM-dependent chlorinase/fluorinase</fullName>
    </recommendedName>
</protein>
<dbReference type="SUPFAM" id="SSF101852">
    <property type="entry name" value="Bacterial fluorinating enzyme, C-terminal domain"/>
    <property type="match status" value="1"/>
</dbReference>
<evidence type="ECO:0000313" key="5">
    <source>
        <dbReference type="EMBL" id="KKN35119.1"/>
    </source>
</evidence>
<dbReference type="PIRSF" id="PIRSF006779">
    <property type="entry name" value="UCP006779"/>
    <property type="match status" value="1"/>
</dbReference>
<dbReference type="PANTHER" id="PTHR35092">
    <property type="entry name" value="CHLORINASE MJ1651"/>
    <property type="match status" value="1"/>
</dbReference>
<name>A0A0F9PY26_9ZZZZ</name>
<proteinExistence type="inferred from homology"/>
<dbReference type="InterPro" id="IPR023227">
    <property type="entry name" value="SAM_OH_AdoTrfase_C_sf"/>
</dbReference>
<dbReference type="Gene3D" id="3.40.50.10790">
    <property type="entry name" value="S-adenosyl-l-methionine hydroxide adenosyltransferase, N-terminal"/>
    <property type="match status" value="1"/>
</dbReference>
<feature type="domain" description="S-adenosyl-l-methionine hydroxide adenosyltransferase N-terminal" evidence="3">
    <location>
        <begin position="5"/>
        <end position="146"/>
    </location>
</feature>
<evidence type="ECO:0000259" key="3">
    <source>
        <dbReference type="Pfam" id="PF01887"/>
    </source>
</evidence>
<dbReference type="InterPro" id="IPR046470">
    <property type="entry name" value="SAM_HAT_C"/>
</dbReference>
<dbReference type="InterPro" id="IPR023228">
    <property type="entry name" value="SAM_OH_AdoTrfase_N_sf"/>
</dbReference>
<evidence type="ECO:0000256" key="2">
    <source>
        <dbReference type="ARBA" id="ARBA00024035"/>
    </source>
</evidence>
<dbReference type="PANTHER" id="PTHR35092:SF1">
    <property type="entry name" value="CHLORINASE MJ1651"/>
    <property type="match status" value="1"/>
</dbReference>
<accession>A0A0F9PY26</accession>
<dbReference type="AlphaFoldDB" id="A0A0F9PY26"/>
<dbReference type="Gene3D" id="2.40.30.90">
    <property type="entry name" value="Bacterial fluorinating enzyme like"/>
    <property type="match status" value="1"/>
</dbReference>
<organism evidence="5">
    <name type="scientific">marine sediment metagenome</name>
    <dbReference type="NCBI Taxonomy" id="412755"/>
    <lineage>
        <taxon>unclassified sequences</taxon>
        <taxon>metagenomes</taxon>
        <taxon>ecological metagenomes</taxon>
    </lineage>
</organism>
<sequence>MEPIIAFLTDFGTRGHHYVASMKAVILQINPFVRFVDISHNITKFSVIEASYILKTTYKHFPKGTIFITVVDPGVGSSREILALKTKSNYIFIGPNNGMFPNVFDKSEISECINIQNKHFFNKPVSPTFHGRDIMSPTAAYISKSINFPLRDLGSKFNFNDLIILPVIYEVDLQIKGVRGAIQYVDSFGNGITTIPMIGNKIKDTDLILVDEISIFINNNNYDGLFSSHFSGVPKDSILLLVGSTGFLEVSINQGDAAKKLDFKVGDIITIRL</sequence>
<dbReference type="Pfam" id="PF01887">
    <property type="entry name" value="SAM_HAT_N"/>
    <property type="match status" value="1"/>
</dbReference>
<comment type="caution">
    <text evidence="5">The sequence shown here is derived from an EMBL/GenBank/DDBJ whole genome shotgun (WGS) entry which is preliminary data.</text>
</comment>
<dbReference type="Pfam" id="PF20257">
    <property type="entry name" value="SAM_HAT_C"/>
    <property type="match status" value="1"/>
</dbReference>